<dbReference type="PANTHER" id="PTHR32071">
    <property type="entry name" value="TRANSCRIPTIONAL REGULATORY PROTEIN"/>
    <property type="match status" value="1"/>
</dbReference>
<organism evidence="9 10">
    <name type="scientific">Pediococcus stilesii</name>
    <dbReference type="NCBI Taxonomy" id="331679"/>
    <lineage>
        <taxon>Bacteria</taxon>
        <taxon>Bacillati</taxon>
        <taxon>Bacillota</taxon>
        <taxon>Bacilli</taxon>
        <taxon>Lactobacillales</taxon>
        <taxon>Lactobacillaceae</taxon>
        <taxon>Pediococcus</taxon>
    </lineage>
</organism>
<evidence type="ECO:0000259" key="6">
    <source>
        <dbReference type="PROSITE" id="PS50045"/>
    </source>
</evidence>
<dbReference type="GO" id="GO:0009401">
    <property type="term" value="P:phosphoenolpyruvate-dependent sugar phosphotransferase system"/>
    <property type="evidence" value="ECO:0007669"/>
    <property type="project" value="InterPro"/>
</dbReference>
<dbReference type="Gene3D" id="3.40.50.510">
    <property type="entry name" value="Phosphotransferase system, mannose-type IIA component"/>
    <property type="match status" value="1"/>
</dbReference>
<dbReference type="InterPro" id="IPR025943">
    <property type="entry name" value="Sigma_54_int_dom_ATP-bd_2"/>
</dbReference>
<dbReference type="Pfam" id="PF00158">
    <property type="entry name" value="Sigma54_activat"/>
    <property type="match status" value="1"/>
</dbReference>
<dbReference type="EMBL" id="JQBX01000017">
    <property type="protein sequence ID" value="KRN93330.1"/>
    <property type="molecule type" value="Genomic_DNA"/>
</dbReference>
<dbReference type="PANTHER" id="PTHR32071:SF90">
    <property type="entry name" value="TRANSCRIPTIONAL REGULATORY PROTEIN LEVR"/>
    <property type="match status" value="1"/>
</dbReference>
<evidence type="ECO:0000313" key="10">
    <source>
        <dbReference type="Proteomes" id="UP000051859"/>
    </source>
</evidence>
<dbReference type="PROSITE" id="PS50045">
    <property type="entry name" value="SIGMA54_INTERACT_4"/>
    <property type="match status" value="1"/>
</dbReference>
<dbReference type="SUPFAM" id="SSF52540">
    <property type="entry name" value="P-loop containing nucleoside triphosphate hydrolases"/>
    <property type="match status" value="1"/>
</dbReference>
<dbReference type="InterPro" id="IPR011608">
    <property type="entry name" value="PRD"/>
</dbReference>
<feature type="domain" description="Sigma-54 factor interaction" evidence="6">
    <location>
        <begin position="137"/>
        <end position="371"/>
    </location>
</feature>
<dbReference type="InterPro" id="IPR003593">
    <property type="entry name" value="AAA+_ATPase"/>
</dbReference>
<keyword evidence="3" id="KW-0418">Kinase</keyword>
<sequence>MKNMKRQDRIYEYVIENTKQLSDDELKTQGALTTLVIAEALDIARSNVSKELNELVRKQKLTKIAGRPVRYCRILTEESEHIDDTNASKTGHDPSAYHIEDGISGMELGKRKLAGTLSEPKADREQFLKHTNIFDRMIGKNQSMRNQIEQAKAAMLYPPRGLNTLIIGPTGSGKTYFANAMFEFAQTKNLLDAKQQLVTFNCADYAHNPELLMSHLFGYVKGAFTGANDEKDGLIQEADGGMLFLDEVHRLPPEGQEMIFYFMDHGTYSRLGETSKTHHANVRLVCATTEDPESSLLQTFVRRIPITIQLPSFNKRSPEERIELLRSLVTIEANRTNKEITLTEDVVQALLGSVTYGNVGQLKSNIQLVCAKGFLNNIENEGEIMITSDDLPPNIKDGLLNLASNRQELGAISKLLEPYMVIKPGSVDAAPVSRKDSYELPYNLYEIIGDKAMMLREEGLDQENINNFITTDINLHLKSFYKDDPDAVHAENKLAEIVDQDIIDFTKQIQPKVENRLDYHFRDNFTYAMSLHISSFIKRIQSGKPMRLMGNDLVAMVKDYPEELDVAKSIKELLEQRYGMLIPESESYYLAVLLISLKTVPSSSGQVGIVVAAHGTNTASSMAQVVSQLLSDNSIQSFDMPLDMSPQSAFKGIIDRVRAANQGEGVLLLVDMGSLSTFGAKITEETQIPVKVIDMVTTAMVLEATRKASFIDSDLNDIYSELREFHGYSRVAVTDEKKTEQIQAVDDLALISGKPKAVIAICSTGEGTAKKIKGLLDQLLVQNLIEDIKVLPISIVNMKNHIEQIKKSYKVLAATGVLDPQMGVPFMPLQTLLQGGGEKFIRQLAERSEVSWISDEQNPKITRSVCRQYLSQYFVFLNADKFTDILWEYVDYLADMNHVEFSESFRINLIMHIAGAVERALMNNPMQATKEELASVVDEHWLKLVQQADNKFLKRVQIELNAGEEFYIYKLLETWQEKNDTILSEIEQN</sequence>
<dbReference type="GO" id="GO:0016301">
    <property type="term" value="F:kinase activity"/>
    <property type="evidence" value="ECO:0007669"/>
    <property type="project" value="UniProtKB-KW"/>
</dbReference>
<dbReference type="CDD" id="cd00006">
    <property type="entry name" value="PTS_IIA_man"/>
    <property type="match status" value="1"/>
</dbReference>
<evidence type="ECO:0000256" key="4">
    <source>
        <dbReference type="ARBA" id="ARBA00022840"/>
    </source>
</evidence>
<gene>
    <name evidence="9" type="ORF">IV81_GL000612</name>
</gene>
<dbReference type="InterPro" id="IPR036662">
    <property type="entry name" value="PTS_EIIA_man-typ_sf"/>
</dbReference>
<dbReference type="SUPFAM" id="SSF63520">
    <property type="entry name" value="PTS-regulatory domain, PRD"/>
    <property type="match status" value="2"/>
</dbReference>
<evidence type="ECO:0000259" key="8">
    <source>
        <dbReference type="PROSITE" id="PS51372"/>
    </source>
</evidence>
<dbReference type="GO" id="GO:0016020">
    <property type="term" value="C:membrane"/>
    <property type="evidence" value="ECO:0007669"/>
    <property type="project" value="InterPro"/>
</dbReference>
<dbReference type="GO" id="GO:0006355">
    <property type="term" value="P:regulation of DNA-templated transcription"/>
    <property type="evidence" value="ECO:0007669"/>
    <property type="project" value="InterPro"/>
</dbReference>
<dbReference type="AlphaFoldDB" id="A0A0R2KV29"/>
<evidence type="ECO:0000256" key="2">
    <source>
        <dbReference type="ARBA" id="ARBA00022741"/>
    </source>
</evidence>
<evidence type="ECO:0000259" key="7">
    <source>
        <dbReference type="PROSITE" id="PS51096"/>
    </source>
</evidence>
<protein>
    <submittedName>
        <fullName evidence="9">Transcriptional regulator</fullName>
    </submittedName>
</protein>
<dbReference type="PATRIC" id="fig|331679.3.peg.619"/>
<dbReference type="STRING" id="331679.IV81_GL000612"/>
<dbReference type="PROSITE" id="PS00676">
    <property type="entry name" value="SIGMA54_INTERACT_2"/>
    <property type="match status" value="1"/>
</dbReference>
<dbReference type="PROSITE" id="PS51096">
    <property type="entry name" value="PTS_EIIA_TYPE_4"/>
    <property type="match status" value="1"/>
</dbReference>
<dbReference type="GO" id="GO:0005524">
    <property type="term" value="F:ATP binding"/>
    <property type="evidence" value="ECO:0007669"/>
    <property type="project" value="UniProtKB-KW"/>
</dbReference>
<dbReference type="SUPFAM" id="SSF53062">
    <property type="entry name" value="PTS system fructose IIA component-like"/>
    <property type="match status" value="1"/>
</dbReference>
<dbReference type="Gene3D" id="1.10.1790.10">
    <property type="entry name" value="PRD domain"/>
    <property type="match status" value="1"/>
</dbReference>
<reference evidence="9 10" key="1">
    <citation type="journal article" date="2015" name="Genome Announc.">
        <title>Expanding the biotechnology potential of lactobacilli through comparative genomics of 213 strains and associated genera.</title>
        <authorList>
            <person name="Sun Z."/>
            <person name="Harris H.M."/>
            <person name="McCann A."/>
            <person name="Guo C."/>
            <person name="Argimon S."/>
            <person name="Zhang W."/>
            <person name="Yang X."/>
            <person name="Jeffery I.B."/>
            <person name="Cooney J.C."/>
            <person name="Kagawa T.F."/>
            <person name="Liu W."/>
            <person name="Song Y."/>
            <person name="Salvetti E."/>
            <person name="Wrobel A."/>
            <person name="Rasinkangas P."/>
            <person name="Parkhill J."/>
            <person name="Rea M.C."/>
            <person name="O'Sullivan O."/>
            <person name="Ritari J."/>
            <person name="Douillard F.P."/>
            <person name="Paul Ross R."/>
            <person name="Yang R."/>
            <person name="Briner A.E."/>
            <person name="Felis G.E."/>
            <person name="de Vos W.M."/>
            <person name="Barrangou R."/>
            <person name="Klaenhammer T.R."/>
            <person name="Caufield P.W."/>
            <person name="Cui Y."/>
            <person name="Zhang H."/>
            <person name="O'Toole P.W."/>
        </authorList>
    </citation>
    <scope>NUCLEOTIDE SEQUENCE [LARGE SCALE GENOMIC DNA]</scope>
    <source>
        <strain evidence="9 10">DSM 18001</strain>
    </source>
</reference>
<dbReference type="InterPro" id="IPR036390">
    <property type="entry name" value="WH_DNA-bd_sf"/>
</dbReference>
<feature type="domain" description="PRD" evidence="8">
    <location>
        <begin position="877"/>
        <end position="982"/>
    </location>
</feature>
<keyword evidence="5" id="KW-0238">DNA-binding</keyword>
<dbReference type="Proteomes" id="UP000051859">
    <property type="component" value="Unassembled WGS sequence"/>
</dbReference>
<dbReference type="Pfam" id="PF00874">
    <property type="entry name" value="PRD"/>
    <property type="match status" value="2"/>
</dbReference>
<evidence type="ECO:0000313" key="9">
    <source>
        <dbReference type="EMBL" id="KRN93330.1"/>
    </source>
</evidence>
<dbReference type="InterPro" id="IPR027417">
    <property type="entry name" value="P-loop_NTPase"/>
</dbReference>
<dbReference type="Pfam" id="PF03610">
    <property type="entry name" value="EIIA-man"/>
    <property type="match status" value="1"/>
</dbReference>
<dbReference type="SMART" id="SM00382">
    <property type="entry name" value="AAA"/>
    <property type="match status" value="1"/>
</dbReference>
<dbReference type="InterPro" id="IPR033887">
    <property type="entry name" value="PTS_IIA_man"/>
</dbReference>
<dbReference type="InterPro" id="IPR036634">
    <property type="entry name" value="PRD_sf"/>
</dbReference>
<evidence type="ECO:0000256" key="1">
    <source>
        <dbReference type="ARBA" id="ARBA00022679"/>
    </source>
</evidence>
<dbReference type="CDD" id="cd00009">
    <property type="entry name" value="AAA"/>
    <property type="match status" value="1"/>
</dbReference>
<comment type="caution">
    <text evidence="9">The sequence shown here is derived from an EMBL/GenBank/DDBJ whole genome shotgun (WGS) entry which is preliminary data.</text>
</comment>
<dbReference type="SUPFAM" id="SSF46785">
    <property type="entry name" value="Winged helix' DNA-binding domain"/>
    <property type="match status" value="1"/>
</dbReference>
<keyword evidence="4" id="KW-0067">ATP-binding</keyword>
<dbReference type="GO" id="GO:0003677">
    <property type="term" value="F:DNA binding"/>
    <property type="evidence" value="ECO:0007669"/>
    <property type="project" value="UniProtKB-KW"/>
</dbReference>
<evidence type="ECO:0000256" key="5">
    <source>
        <dbReference type="ARBA" id="ARBA00023125"/>
    </source>
</evidence>
<proteinExistence type="predicted"/>
<keyword evidence="10" id="KW-1185">Reference proteome</keyword>
<dbReference type="InterPro" id="IPR002078">
    <property type="entry name" value="Sigma_54_int"/>
</dbReference>
<feature type="domain" description="PTS EIIA type-4" evidence="7">
    <location>
        <begin position="606"/>
        <end position="742"/>
    </location>
</feature>
<keyword evidence="2" id="KW-0547">Nucleotide-binding</keyword>
<name>A0A0R2KV29_9LACO</name>
<dbReference type="Gene3D" id="3.40.50.300">
    <property type="entry name" value="P-loop containing nucleotide triphosphate hydrolases"/>
    <property type="match status" value="1"/>
</dbReference>
<keyword evidence="1" id="KW-0808">Transferase</keyword>
<dbReference type="InterPro" id="IPR004701">
    <property type="entry name" value="PTS_EIIA_man-typ"/>
</dbReference>
<accession>A0A0R2KV29</accession>
<evidence type="ECO:0000256" key="3">
    <source>
        <dbReference type="ARBA" id="ARBA00022777"/>
    </source>
</evidence>
<dbReference type="PROSITE" id="PS51372">
    <property type="entry name" value="PRD_2"/>
    <property type="match status" value="2"/>
</dbReference>
<feature type="domain" description="PRD" evidence="8">
    <location>
        <begin position="497"/>
        <end position="604"/>
    </location>
</feature>